<feature type="domain" description="DUF4142" evidence="2">
    <location>
        <begin position="47"/>
        <end position="184"/>
    </location>
</feature>
<proteinExistence type="predicted"/>
<evidence type="ECO:0000256" key="1">
    <source>
        <dbReference type="SAM" id="SignalP"/>
    </source>
</evidence>
<gene>
    <name evidence="3" type="ORF">ACFSRY_11490</name>
</gene>
<sequence length="207" mass="23346">MKNYLIAAICFLITLSFSACDSGEQTADGETGVATVAGVDSTLTQERQEFLMTAARNIMLQKELAKMALEKSETRNAKAYGQDLMNWATTKQNELQELAQRYGVTLPQQMEDRQIKHIEDVTEVEATNYEYDLELWDSIKDAQKEAIDDFDESLNDVEEADATALTLWSRNTRKELWAHLEQAAAYGLELKNREGGIAEPIVEDINN</sequence>
<dbReference type="Proteomes" id="UP001597544">
    <property type="component" value="Unassembled WGS sequence"/>
</dbReference>
<accession>A0ABW5ILF8</accession>
<protein>
    <submittedName>
        <fullName evidence="3">DUF4142 domain-containing protein</fullName>
    </submittedName>
</protein>
<organism evidence="3 4">
    <name type="scientific">Pontibacter locisalis</name>
    <dbReference type="NCBI Taxonomy" id="1719035"/>
    <lineage>
        <taxon>Bacteria</taxon>
        <taxon>Pseudomonadati</taxon>
        <taxon>Bacteroidota</taxon>
        <taxon>Cytophagia</taxon>
        <taxon>Cytophagales</taxon>
        <taxon>Hymenobacteraceae</taxon>
        <taxon>Pontibacter</taxon>
    </lineage>
</organism>
<dbReference type="Pfam" id="PF13628">
    <property type="entry name" value="DUF4142"/>
    <property type="match status" value="1"/>
</dbReference>
<evidence type="ECO:0000313" key="4">
    <source>
        <dbReference type="Proteomes" id="UP001597544"/>
    </source>
</evidence>
<dbReference type="EMBL" id="JBHULU010000015">
    <property type="protein sequence ID" value="MFD2514492.1"/>
    <property type="molecule type" value="Genomic_DNA"/>
</dbReference>
<dbReference type="RefSeq" id="WP_377507194.1">
    <property type="nucleotide sequence ID" value="NZ_JBHULU010000015.1"/>
</dbReference>
<reference evidence="4" key="1">
    <citation type="journal article" date="2019" name="Int. J. Syst. Evol. Microbiol.">
        <title>The Global Catalogue of Microorganisms (GCM) 10K type strain sequencing project: providing services to taxonomists for standard genome sequencing and annotation.</title>
        <authorList>
            <consortium name="The Broad Institute Genomics Platform"/>
            <consortium name="The Broad Institute Genome Sequencing Center for Infectious Disease"/>
            <person name="Wu L."/>
            <person name="Ma J."/>
        </authorList>
    </citation>
    <scope>NUCLEOTIDE SEQUENCE [LARGE SCALE GENOMIC DNA]</scope>
    <source>
        <strain evidence="4">KCTC 42498</strain>
    </source>
</reference>
<feature type="chain" id="PRO_5046401321" evidence="1">
    <location>
        <begin position="20"/>
        <end position="207"/>
    </location>
</feature>
<comment type="caution">
    <text evidence="3">The sequence shown here is derived from an EMBL/GenBank/DDBJ whole genome shotgun (WGS) entry which is preliminary data.</text>
</comment>
<dbReference type="InterPro" id="IPR025419">
    <property type="entry name" value="DUF4142"/>
</dbReference>
<evidence type="ECO:0000313" key="3">
    <source>
        <dbReference type="EMBL" id="MFD2514492.1"/>
    </source>
</evidence>
<keyword evidence="4" id="KW-1185">Reference proteome</keyword>
<evidence type="ECO:0000259" key="2">
    <source>
        <dbReference type="Pfam" id="PF13628"/>
    </source>
</evidence>
<name>A0ABW5ILF8_9BACT</name>
<feature type="signal peptide" evidence="1">
    <location>
        <begin position="1"/>
        <end position="19"/>
    </location>
</feature>
<keyword evidence="1" id="KW-0732">Signal</keyword>
<dbReference type="PROSITE" id="PS51257">
    <property type="entry name" value="PROKAR_LIPOPROTEIN"/>
    <property type="match status" value="1"/>
</dbReference>